<dbReference type="InterPro" id="IPR001251">
    <property type="entry name" value="CRAL-TRIO_dom"/>
</dbReference>
<evidence type="ECO:0000259" key="2">
    <source>
        <dbReference type="PROSITE" id="PS50191"/>
    </source>
</evidence>
<evidence type="ECO:0000313" key="3">
    <source>
        <dbReference type="EMBL" id="KAF7404825.1"/>
    </source>
</evidence>
<dbReference type="EMBL" id="JACSEA010000003">
    <property type="protein sequence ID" value="KAF7404825.1"/>
    <property type="molecule type" value="Genomic_DNA"/>
</dbReference>
<dbReference type="SMART" id="SM01100">
    <property type="entry name" value="CRAL_TRIO_N"/>
    <property type="match status" value="1"/>
</dbReference>
<dbReference type="Gene3D" id="1.10.8.20">
    <property type="entry name" value="N-terminal domain of phosphatidylinositol transfer protein sec14p"/>
    <property type="match status" value="1"/>
</dbReference>
<sequence length="468" mass="54923">MSKNRNNFIIEFHRNDVNSLVHATCLESNLLGEERSRVTGNTATPWPGELDDNERGFSRGLTRKKVESAVCFECCDISDASTVLPGSLPREVRFCFYRGNLSRNTFTTTDKKDLKKDDKKEDEEVEKKDGVYNLCHQRLNEFDERKDEERRECVNEREDSRASKMPELKDELIEHDDEIVNLDLDEPPPEVMEYARREVGETDEVKCQTLQELRDLIYERGECIPHRMDDDFLIRFLRARHFDVNRAHRLVVNYYNFKEEHPEIHQDVCPNEMCHIGEDYVVTVPAYRTECGRRMMIYRIGNWDPRKYPVEEIFKATVIILELGILEPRAQILGGIVVFDLKGITMSHVWTVTPQIANMVMALMVTAFPIKTYAIHILHQSWIFEAIYAVFKPLLNTRMKNRIFFHGDDMQSFHKHISPNCLPKMYGGTREEMPYYKWIESLIKVPKIVKEMEQLGYVIPNDFQIPKS</sequence>
<protein>
    <submittedName>
        <fullName evidence="3">Uncharacterized protein</fullName>
    </submittedName>
</protein>
<accession>A0A834NDC2</accession>
<dbReference type="CDD" id="cd00170">
    <property type="entry name" value="SEC14"/>
    <property type="match status" value="1"/>
</dbReference>
<dbReference type="InterPro" id="IPR036273">
    <property type="entry name" value="CRAL/TRIO_N_dom_sf"/>
</dbReference>
<keyword evidence="4" id="KW-1185">Reference proteome</keyword>
<dbReference type="PANTHER" id="PTHR10174">
    <property type="entry name" value="ALPHA-TOCOPHEROL TRANSFER PROTEIN-RELATED"/>
    <property type="match status" value="1"/>
</dbReference>
<reference evidence="3" key="1">
    <citation type="journal article" date="2020" name="G3 (Bethesda)">
        <title>High-Quality Assemblies for Three Invasive Social Wasps from the &lt;i&gt;Vespula&lt;/i&gt; Genus.</title>
        <authorList>
            <person name="Harrop T.W.R."/>
            <person name="Guhlin J."/>
            <person name="McLaughlin G.M."/>
            <person name="Permina E."/>
            <person name="Stockwell P."/>
            <person name="Gilligan J."/>
            <person name="Le Lec M.F."/>
            <person name="Gruber M.A.M."/>
            <person name="Quinn O."/>
            <person name="Lovegrove M."/>
            <person name="Duncan E.J."/>
            <person name="Remnant E.J."/>
            <person name="Van Eeckhoven J."/>
            <person name="Graham B."/>
            <person name="Knapp R.A."/>
            <person name="Langford K.W."/>
            <person name="Kronenberg Z."/>
            <person name="Press M.O."/>
            <person name="Eacker S.M."/>
            <person name="Wilson-Rankin E.E."/>
            <person name="Purcell J."/>
            <person name="Lester P.J."/>
            <person name="Dearden P.K."/>
        </authorList>
    </citation>
    <scope>NUCLEOTIDE SEQUENCE</scope>
    <source>
        <strain evidence="3">Marl-1</strain>
    </source>
</reference>
<proteinExistence type="predicted"/>
<dbReference type="PROSITE" id="PS50172">
    <property type="entry name" value="BRCT"/>
    <property type="match status" value="1"/>
</dbReference>
<dbReference type="Proteomes" id="UP000614350">
    <property type="component" value="Unassembled WGS sequence"/>
</dbReference>
<dbReference type="PROSITE" id="PS50191">
    <property type="entry name" value="CRAL_TRIO"/>
    <property type="match status" value="1"/>
</dbReference>
<gene>
    <name evidence="3" type="ORF">HZH66_003731</name>
</gene>
<dbReference type="InterPro" id="IPR001357">
    <property type="entry name" value="BRCT_dom"/>
</dbReference>
<dbReference type="Pfam" id="PF03765">
    <property type="entry name" value="CRAL_TRIO_N"/>
    <property type="match status" value="1"/>
</dbReference>
<dbReference type="AlphaFoldDB" id="A0A834NDC2"/>
<evidence type="ECO:0000259" key="1">
    <source>
        <dbReference type="PROSITE" id="PS50172"/>
    </source>
</evidence>
<dbReference type="Pfam" id="PF00650">
    <property type="entry name" value="CRAL_TRIO"/>
    <property type="match status" value="1"/>
</dbReference>
<dbReference type="Gene3D" id="1.20.5.1200">
    <property type="entry name" value="Alpha-tocopherol transfer"/>
    <property type="match status" value="1"/>
</dbReference>
<name>A0A834NDC2_VESVU</name>
<feature type="domain" description="CRAL-TRIO" evidence="2">
    <location>
        <begin position="292"/>
        <end position="434"/>
    </location>
</feature>
<dbReference type="InterPro" id="IPR036865">
    <property type="entry name" value="CRAL-TRIO_dom_sf"/>
</dbReference>
<dbReference type="GO" id="GO:0016020">
    <property type="term" value="C:membrane"/>
    <property type="evidence" value="ECO:0007669"/>
    <property type="project" value="TreeGrafter"/>
</dbReference>
<dbReference type="Gene3D" id="3.40.525.10">
    <property type="entry name" value="CRAL-TRIO lipid binding domain"/>
    <property type="match status" value="1"/>
</dbReference>
<dbReference type="PRINTS" id="PR00180">
    <property type="entry name" value="CRETINALDHBP"/>
</dbReference>
<dbReference type="GO" id="GO:1902936">
    <property type="term" value="F:phosphatidylinositol bisphosphate binding"/>
    <property type="evidence" value="ECO:0007669"/>
    <property type="project" value="TreeGrafter"/>
</dbReference>
<dbReference type="SMART" id="SM00516">
    <property type="entry name" value="SEC14"/>
    <property type="match status" value="1"/>
</dbReference>
<dbReference type="SUPFAM" id="SSF52087">
    <property type="entry name" value="CRAL/TRIO domain"/>
    <property type="match status" value="1"/>
</dbReference>
<organism evidence="3 4">
    <name type="scientific">Vespula vulgaris</name>
    <name type="common">Yellow jacket</name>
    <name type="synonym">Wasp</name>
    <dbReference type="NCBI Taxonomy" id="7454"/>
    <lineage>
        <taxon>Eukaryota</taxon>
        <taxon>Metazoa</taxon>
        <taxon>Ecdysozoa</taxon>
        <taxon>Arthropoda</taxon>
        <taxon>Hexapoda</taxon>
        <taxon>Insecta</taxon>
        <taxon>Pterygota</taxon>
        <taxon>Neoptera</taxon>
        <taxon>Endopterygota</taxon>
        <taxon>Hymenoptera</taxon>
        <taxon>Apocrita</taxon>
        <taxon>Aculeata</taxon>
        <taxon>Vespoidea</taxon>
        <taxon>Vespidae</taxon>
        <taxon>Vespinae</taxon>
        <taxon>Vespula</taxon>
    </lineage>
</organism>
<feature type="domain" description="BRCT" evidence="1">
    <location>
        <begin position="309"/>
        <end position="387"/>
    </location>
</feature>
<dbReference type="PANTHER" id="PTHR10174:SF234">
    <property type="entry name" value="SD01558P"/>
    <property type="match status" value="1"/>
</dbReference>
<dbReference type="SUPFAM" id="SSF46938">
    <property type="entry name" value="CRAL/TRIO N-terminal domain"/>
    <property type="match status" value="1"/>
</dbReference>
<comment type="caution">
    <text evidence="3">The sequence shown here is derived from an EMBL/GenBank/DDBJ whole genome shotgun (WGS) entry which is preliminary data.</text>
</comment>
<evidence type="ECO:0000313" key="4">
    <source>
        <dbReference type="Proteomes" id="UP000614350"/>
    </source>
</evidence>
<dbReference type="InterPro" id="IPR011074">
    <property type="entry name" value="CRAL/TRIO_N_dom"/>
</dbReference>